<protein>
    <submittedName>
        <fullName evidence="2">Uncharacterized protein</fullName>
    </submittedName>
</protein>
<keyword evidence="1" id="KW-1133">Transmembrane helix</keyword>
<comment type="caution">
    <text evidence="2">The sequence shown here is derived from an EMBL/GenBank/DDBJ whole genome shotgun (WGS) entry which is preliminary data.</text>
</comment>
<dbReference type="EMBL" id="BJZU01000032">
    <property type="protein sequence ID" value="GEP03932.1"/>
    <property type="molecule type" value="Genomic_DNA"/>
</dbReference>
<reference evidence="5" key="2">
    <citation type="journal article" date="2019" name="Int. J. Syst. Evol. Microbiol.">
        <title>The Global Catalogue of Microorganisms (GCM) 10K type strain sequencing project: providing services to taxonomists for standard genome sequencing and annotation.</title>
        <authorList>
            <consortium name="The Broad Institute Genomics Platform"/>
            <consortium name="The Broad Institute Genome Sequencing Center for Infectious Disease"/>
            <person name="Wu L."/>
            <person name="Ma J."/>
        </authorList>
    </citation>
    <scope>NUCLEOTIDE SEQUENCE [LARGE SCALE GENOMIC DNA]</scope>
    <source>
        <strain evidence="5">NBRC 107715</strain>
    </source>
</reference>
<gene>
    <name evidence="3" type="ORF">GCM10007888_23450</name>
    <name evidence="2" type="ORF">MOX02_19700</name>
</gene>
<evidence type="ECO:0000313" key="4">
    <source>
        <dbReference type="Proteomes" id="UP000321960"/>
    </source>
</evidence>
<dbReference type="EMBL" id="BSPK01000033">
    <property type="protein sequence ID" value="GLS63964.1"/>
    <property type="molecule type" value="Genomic_DNA"/>
</dbReference>
<dbReference type="Proteomes" id="UP001156856">
    <property type="component" value="Unassembled WGS sequence"/>
</dbReference>
<keyword evidence="5" id="KW-1185">Reference proteome</keyword>
<accession>A0A512J1T6</accession>
<reference evidence="2 4" key="3">
    <citation type="submission" date="2019-07" db="EMBL/GenBank/DDBJ databases">
        <title>Whole genome shotgun sequence of Methylobacterium oxalidis NBRC 107715.</title>
        <authorList>
            <person name="Hosoyama A."/>
            <person name="Uohara A."/>
            <person name="Ohji S."/>
            <person name="Ichikawa N."/>
        </authorList>
    </citation>
    <scope>NUCLEOTIDE SEQUENCE [LARGE SCALE GENOMIC DNA]</scope>
    <source>
        <strain evidence="2 4">NBRC 107715</strain>
    </source>
</reference>
<evidence type="ECO:0000313" key="3">
    <source>
        <dbReference type="EMBL" id="GLS63964.1"/>
    </source>
</evidence>
<dbReference type="Proteomes" id="UP000321960">
    <property type="component" value="Unassembled WGS sequence"/>
</dbReference>
<dbReference type="AlphaFoldDB" id="A0A512J1T6"/>
<name>A0A512J1T6_9HYPH</name>
<evidence type="ECO:0000313" key="5">
    <source>
        <dbReference type="Proteomes" id="UP001156856"/>
    </source>
</evidence>
<sequence>MANGCCEAGRGGRRPFADGAAGRLARGLRGLAGDLALVGSALGLALILIVVGA</sequence>
<keyword evidence="1" id="KW-0472">Membrane</keyword>
<evidence type="ECO:0000256" key="1">
    <source>
        <dbReference type="SAM" id="Phobius"/>
    </source>
</evidence>
<reference evidence="3" key="1">
    <citation type="journal article" date="2014" name="Int. J. Syst. Evol. Microbiol.">
        <title>Complete genome of a new Firmicutes species belonging to the dominant human colonic microbiota ('Ruminococcus bicirculans') reveals two chromosomes and a selective capacity to utilize plant glucans.</title>
        <authorList>
            <consortium name="NISC Comparative Sequencing Program"/>
            <person name="Wegmann U."/>
            <person name="Louis P."/>
            <person name="Goesmann A."/>
            <person name="Henrissat B."/>
            <person name="Duncan S.H."/>
            <person name="Flint H.J."/>
        </authorList>
    </citation>
    <scope>NUCLEOTIDE SEQUENCE</scope>
    <source>
        <strain evidence="3">NBRC 107715</strain>
    </source>
</reference>
<evidence type="ECO:0000313" key="2">
    <source>
        <dbReference type="EMBL" id="GEP03932.1"/>
    </source>
</evidence>
<feature type="transmembrane region" description="Helical" evidence="1">
    <location>
        <begin position="31"/>
        <end position="51"/>
    </location>
</feature>
<reference evidence="3" key="4">
    <citation type="submission" date="2023-01" db="EMBL/GenBank/DDBJ databases">
        <title>Draft genome sequence of Methylobacterium oxalidis strain NBRC 107715.</title>
        <authorList>
            <person name="Sun Q."/>
            <person name="Mori K."/>
        </authorList>
    </citation>
    <scope>NUCLEOTIDE SEQUENCE</scope>
    <source>
        <strain evidence="3">NBRC 107715</strain>
    </source>
</reference>
<proteinExistence type="predicted"/>
<keyword evidence="1" id="KW-0812">Transmembrane</keyword>
<organism evidence="2 4">
    <name type="scientific">Methylobacterium oxalidis</name>
    <dbReference type="NCBI Taxonomy" id="944322"/>
    <lineage>
        <taxon>Bacteria</taxon>
        <taxon>Pseudomonadati</taxon>
        <taxon>Pseudomonadota</taxon>
        <taxon>Alphaproteobacteria</taxon>
        <taxon>Hyphomicrobiales</taxon>
        <taxon>Methylobacteriaceae</taxon>
        <taxon>Methylobacterium</taxon>
    </lineage>
</organism>
<dbReference type="RefSeq" id="WP_170267778.1">
    <property type="nucleotide sequence ID" value="NZ_BJZU01000032.1"/>
</dbReference>